<gene>
    <name evidence="2" type="ORF">CARUB_v10012588mg</name>
</gene>
<feature type="compositionally biased region" description="Polar residues" evidence="1">
    <location>
        <begin position="61"/>
        <end position="71"/>
    </location>
</feature>
<name>R0I1N7_9BRAS</name>
<dbReference type="Proteomes" id="UP000029121">
    <property type="component" value="Unassembled WGS sequence"/>
</dbReference>
<evidence type="ECO:0000256" key="1">
    <source>
        <dbReference type="SAM" id="MobiDB-lite"/>
    </source>
</evidence>
<dbReference type="AlphaFoldDB" id="R0I1N7"/>
<feature type="region of interest" description="Disordered" evidence="1">
    <location>
        <begin position="56"/>
        <end position="76"/>
    </location>
</feature>
<proteinExistence type="predicted"/>
<evidence type="ECO:0000313" key="3">
    <source>
        <dbReference type="Proteomes" id="UP000029121"/>
    </source>
</evidence>
<dbReference type="EMBL" id="KB870805">
    <property type="protein sequence ID" value="EOA36139.1"/>
    <property type="molecule type" value="Genomic_DNA"/>
</dbReference>
<evidence type="ECO:0000313" key="2">
    <source>
        <dbReference type="EMBL" id="EOA36139.1"/>
    </source>
</evidence>
<organism evidence="2 3">
    <name type="scientific">Capsella rubella</name>
    <dbReference type="NCBI Taxonomy" id="81985"/>
    <lineage>
        <taxon>Eukaryota</taxon>
        <taxon>Viridiplantae</taxon>
        <taxon>Streptophyta</taxon>
        <taxon>Embryophyta</taxon>
        <taxon>Tracheophyta</taxon>
        <taxon>Spermatophyta</taxon>
        <taxon>Magnoliopsida</taxon>
        <taxon>eudicotyledons</taxon>
        <taxon>Gunneridae</taxon>
        <taxon>Pentapetalae</taxon>
        <taxon>rosids</taxon>
        <taxon>malvids</taxon>
        <taxon>Brassicales</taxon>
        <taxon>Brassicaceae</taxon>
        <taxon>Camelineae</taxon>
        <taxon>Capsella</taxon>
    </lineage>
</organism>
<sequence>MVKILGWQVVHLHPSNCLDHKPRFVLEKLCKKRERDNHILTCQRLNLFGQEKQRGGLYGESRTTTKSPQDAQESRHHSLSVAIYIEPNHVFDERTKHTIKLQISSPTLIKFLAYSPR</sequence>
<accession>R0I1N7</accession>
<reference evidence="3" key="1">
    <citation type="journal article" date="2013" name="Nat. Genet.">
        <title>The Capsella rubella genome and the genomic consequences of rapid mating system evolution.</title>
        <authorList>
            <person name="Slotte T."/>
            <person name="Hazzouri K.M."/>
            <person name="Agren J.A."/>
            <person name="Koenig D."/>
            <person name="Maumus F."/>
            <person name="Guo Y.L."/>
            <person name="Steige K."/>
            <person name="Platts A.E."/>
            <person name="Escobar J.S."/>
            <person name="Newman L.K."/>
            <person name="Wang W."/>
            <person name="Mandakova T."/>
            <person name="Vello E."/>
            <person name="Smith L.M."/>
            <person name="Henz S.R."/>
            <person name="Steffen J."/>
            <person name="Takuno S."/>
            <person name="Brandvain Y."/>
            <person name="Coop G."/>
            <person name="Andolfatto P."/>
            <person name="Hu T.T."/>
            <person name="Blanchette M."/>
            <person name="Clark R.M."/>
            <person name="Quesneville H."/>
            <person name="Nordborg M."/>
            <person name="Gaut B.S."/>
            <person name="Lysak M.A."/>
            <person name="Jenkins J."/>
            <person name="Grimwood J."/>
            <person name="Chapman J."/>
            <person name="Prochnik S."/>
            <person name="Shu S."/>
            <person name="Rokhsar D."/>
            <person name="Schmutz J."/>
            <person name="Weigel D."/>
            <person name="Wright S.I."/>
        </authorList>
    </citation>
    <scope>NUCLEOTIDE SEQUENCE [LARGE SCALE GENOMIC DNA]</scope>
    <source>
        <strain evidence="3">cv. Monte Gargano</strain>
    </source>
</reference>
<keyword evidence="3" id="KW-1185">Reference proteome</keyword>
<protein>
    <submittedName>
        <fullName evidence="2">Uncharacterized protein</fullName>
    </submittedName>
</protein>